<reference evidence="2" key="1">
    <citation type="submission" date="2021-05" db="EMBL/GenBank/DDBJ databases">
        <authorList>
            <person name="Alioto T."/>
            <person name="Alioto T."/>
            <person name="Gomez Garrido J."/>
        </authorList>
    </citation>
    <scope>NUCLEOTIDE SEQUENCE</scope>
</reference>
<proteinExistence type="predicted"/>
<protein>
    <submittedName>
        <fullName evidence="2">Uncharacterized protein</fullName>
    </submittedName>
</protein>
<dbReference type="AlphaFoldDB" id="A0A8D8TXT5"/>
<sequence>MGVTNQTPGNERAFHGCFILFIFIFCIFLRGHFNSTLSKLCQNFFQEQKLKILVLDPEDIYIPDSISDASRRPSTSFCKAKHSLLRLVCCSCCTNSSSTALLKRKDLTFG</sequence>
<organism evidence="2">
    <name type="scientific">Cacopsylla melanoneura</name>
    <dbReference type="NCBI Taxonomy" id="428564"/>
    <lineage>
        <taxon>Eukaryota</taxon>
        <taxon>Metazoa</taxon>
        <taxon>Ecdysozoa</taxon>
        <taxon>Arthropoda</taxon>
        <taxon>Hexapoda</taxon>
        <taxon>Insecta</taxon>
        <taxon>Pterygota</taxon>
        <taxon>Neoptera</taxon>
        <taxon>Paraneoptera</taxon>
        <taxon>Hemiptera</taxon>
        <taxon>Sternorrhyncha</taxon>
        <taxon>Psylloidea</taxon>
        <taxon>Psyllidae</taxon>
        <taxon>Psyllinae</taxon>
        <taxon>Cacopsylla</taxon>
    </lineage>
</organism>
<feature type="transmembrane region" description="Helical" evidence="1">
    <location>
        <begin position="12"/>
        <end position="29"/>
    </location>
</feature>
<keyword evidence="1" id="KW-0472">Membrane</keyword>
<dbReference type="EMBL" id="HBUF01320353">
    <property type="protein sequence ID" value="CAG6694844.1"/>
    <property type="molecule type" value="Transcribed_RNA"/>
</dbReference>
<keyword evidence="1" id="KW-0812">Transmembrane</keyword>
<evidence type="ECO:0000256" key="1">
    <source>
        <dbReference type="SAM" id="Phobius"/>
    </source>
</evidence>
<keyword evidence="1" id="KW-1133">Transmembrane helix</keyword>
<evidence type="ECO:0000313" key="2">
    <source>
        <dbReference type="EMBL" id="CAG6694844.1"/>
    </source>
</evidence>
<accession>A0A8D8TXT5</accession>
<name>A0A8D8TXT5_9HEMI</name>